<dbReference type="AlphaFoldDB" id="A0ABD2IWL7"/>
<dbReference type="Proteomes" id="UP001620626">
    <property type="component" value="Unassembled WGS sequence"/>
</dbReference>
<name>A0ABD2IWL7_9BILA</name>
<reference evidence="1 2" key="1">
    <citation type="submission" date="2024-10" db="EMBL/GenBank/DDBJ databases">
        <authorList>
            <person name="Kim D."/>
        </authorList>
    </citation>
    <scope>NUCLEOTIDE SEQUENCE [LARGE SCALE GENOMIC DNA]</scope>
    <source>
        <strain evidence="1">BH-2024</strain>
    </source>
</reference>
<protein>
    <submittedName>
        <fullName evidence="1">Uncharacterized protein</fullName>
    </submittedName>
</protein>
<comment type="caution">
    <text evidence="1">The sequence shown here is derived from an EMBL/GenBank/DDBJ whole genome shotgun (WGS) entry which is preliminary data.</text>
</comment>
<evidence type="ECO:0000313" key="1">
    <source>
        <dbReference type="EMBL" id="KAL3082030.1"/>
    </source>
</evidence>
<organism evidence="1 2">
    <name type="scientific">Heterodera trifolii</name>
    <dbReference type="NCBI Taxonomy" id="157864"/>
    <lineage>
        <taxon>Eukaryota</taxon>
        <taxon>Metazoa</taxon>
        <taxon>Ecdysozoa</taxon>
        <taxon>Nematoda</taxon>
        <taxon>Chromadorea</taxon>
        <taxon>Rhabditida</taxon>
        <taxon>Tylenchina</taxon>
        <taxon>Tylenchomorpha</taxon>
        <taxon>Tylenchoidea</taxon>
        <taxon>Heteroderidae</taxon>
        <taxon>Heteroderinae</taxon>
        <taxon>Heterodera</taxon>
    </lineage>
</organism>
<evidence type="ECO:0000313" key="2">
    <source>
        <dbReference type="Proteomes" id="UP001620626"/>
    </source>
</evidence>
<gene>
    <name evidence="1" type="ORF">niasHT_038360</name>
</gene>
<dbReference type="EMBL" id="JBICBT010001122">
    <property type="protein sequence ID" value="KAL3082030.1"/>
    <property type="molecule type" value="Genomic_DNA"/>
</dbReference>
<accession>A0ABD2IWL7</accession>
<proteinExistence type="predicted"/>
<sequence>MQFECAMYTLPGISNFFTSLFTPPPGQVNGPPEGPGLGQKNAVGMAQAQEHIPPLPRFNPGGNHHYIRRTGYGHTNGMDGSSRTKPVLRRSTLSGSGQVEIGGRHFVTQLTERCLRRHQAFMQVAPQREQSVDDSGGPSAAETVPLNGASTFDVADQDQLNNNIVHTTISVISSISTTILWHRPSLCRRRPWRKVRRHRTLAGYGRQR</sequence>
<keyword evidence="2" id="KW-1185">Reference proteome</keyword>